<gene>
    <name evidence="7" type="ORF">CHLNCDRAFT_57924</name>
</gene>
<evidence type="ECO:0000256" key="2">
    <source>
        <dbReference type="ARBA" id="ARBA00022499"/>
    </source>
</evidence>
<dbReference type="GO" id="GO:0005634">
    <property type="term" value="C:nucleus"/>
    <property type="evidence" value="ECO:0007669"/>
    <property type="project" value="UniProtKB-SubCell"/>
</dbReference>
<dbReference type="GO" id="GO:0007129">
    <property type="term" value="P:homologous chromosome pairing at meiosis"/>
    <property type="evidence" value="ECO:0007669"/>
    <property type="project" value="TreeGrafter"/>
</dbReference>
<dbReference type="GO" id="GO:1990918">
    <property type="term" value="P:double-strand break repair involved in meiotic recombination"/>
    <property type="evidence" value="ECO:0007669"/>
    <property type="project" value="TreeGrafter"/>
</dbReference>
<dbReference type="CDD" id="cd11721">
    <property type="entry name" value="FANCD2"/>
    <property type="match status" value="1"/>
</dbReference>
<dbReference type="InParanoid" id="E1ZFH2"/>
<feature type="region of interest" description="Disordered" evidence="6">
    <location>
        <begin position="844"/>
        <end position="911"/>
    </location>
</feature>
<dbReference type="STRING" id="554065.E1ZFH2"/>
<evidence type="ECO:0000256" key="1">
    <source>
        <dbReference type="ARBA" id="ARBA00004123"/>
    </source>
</evidence>
<feature type="compositionally biased region" description="Low complexity" evidence="6">
    <location>
        <begin position="874"/>
        <end position="888"/>
    </location>
</feature>
<sequence length="1559" mass="167005">MLVENSGAGPGKRAAEAQDSGAGGKRRRGDCPESPFDELLGQAGCTLSSGRDGCEYEVEDPRKLRRLLEQKLTLNGELRASFLAGLQEQLAEVPVLHAALKPMQVTGNAPITGDSFVRVLLNVAPLQANVSQMLLERLPEFCDAQGEEAPLPQLILGQFRWLDHVADPRALTDKLLEVLPVCPEELKKDAITFLPEVATEDDHEAVIRALEEMMGEEAFILPSIEALANLCLTPEQQSRVVGMVLERFCTAAAEDLPAVARFLLQYGTPADGELKKVVGTLRSLHFVSPCDPRLAVPDRKQKGRVLGGGDSPDYRLLEAVKQAMQLNPAAADAVVREIRGTTEPDAHRILDLWLLLVMLTLGADRRKSAEAILRRKFADGHADAAWLRRAITGHERVMLEFFPQLLSLAQQLLRNTSVPVQGTGVELFCCLFQHFTESYNQQEVLRALHSHLGAQVPAETTAALQVLLQLSDNHTDTLGRYAAFLTNILDYIDSYSDHQVQQVFAVFGLLVAGACRQADGSGTSNDAGGRSRMEDELMIFVRKQLSSAQGQHRRIGIIGTVALVQRLGAAVGVVPEPESAIGKRYREAMHALQDTFHSCRHSPEAFAFLCDELTRGIQRKAIGARLIGDVHKMLASYLEDTFFCFLKEGVQLEVADAAVHVGGQRLEAELWWNLDGDTTPVALRLLPLLAEELALDSNSAPLLSLFSTLRLMAALELALHQNLDAVAALLGCPLNLFDPALASPQQFKSLPTEQRRGVLLGLWYALNWCRELANCFAGQLAPNGQGEDSVQLKLFGRLRCCCQLEAVLDVLLQHAPPLFTLPPLANTLDSSPANLAAAAAAAAPKKAGAKGGGKGGKGGKKKAVKFEDDGDKQSSGSPGAGAASRHTTSGGGGSTVQATSGGSMQAPGPAATQGITEAAAGGLGRLAAERWKQRSLLLPALAVLGVGAAPGQEHPCYAMLPSAAYLLADVHSKLKATLAAARRSSFPGRAPKQQQLAADVGELSTEQLLGALAPVLPAVRRHLDAACNIIDQELGEAALQEQDRANFWELVAAGGPTQPSAGGGGGGSLGEAAAACMAALDQPCAAAALSPVAAASRHARTLPPLGRHACSMTAGPRCHPADEVRTLALDCARQLLQWPGLAEPANRPVLRAFLAAFQTDAAAAAAGQEAEQGPPSDADLAKMVRSCFLYFIAPLPELESDQPTCESPSHQHACLLMVDALLGLMPKVDPEPTERSLKIRRQMSKRISCAAEAVLKQVVVDSSGKDLGGAVWKGRGPLLADVLRLYLSHYGTRRGDGGGSPVDAVLDLACNRLPRVADSTKAKEASEAVDPFPSLSGNTVSIWYRVCLEQLQVGWEGVAAAAAGAEKHGAAMKDEEALETILGGMQASRAGGSCASAFCALMSVVKRQTQRVAIHVQAVKSGGKFLLTFFKTLPFWSQLFPERQEAFQEMVKYIQRGTRTLQYLCSEGKFRKEMPLTARVPAVKRTVERFMFLIKAFLTEANAGGAFWMGSLKHRDLTGREVPSQMYTEEDAEEDEGEEEAGESDYEDEEMGDTAGDDS</sequence>
<dbReference type="Proteomes" id="UP000008141">
    <property type="component" value="Unassembled WGS sequence"/>
</dbReference>
<comment type="similarity">
    <text evidence="5">Belongs to the Fanconi anemia protein FANCD2 family.</text>
</comment>
<reference evidence="7 8" key="1">
    <citation type="journal article" date="2010" name="Plant Cell">
        <title>The Chlorella variabilis NC64A genome reveals adaptation to photosymbiosis, coevolution with viruses, and cryptic sex.</title>
        <authorList>
            <person name="Blanc G."/>
            <person name="Duncan G."/>
            <person name="Agarkova I."/>
            <person name="Borodovsky M."/>
            <person name="Gurnon J."/>
            <person name="Kuo A."/>
            <person name="Lindquist E."/>
            <person name="Lucas S."/>
            <person name="Pangilinan J."/>
            <person name="Polle J."/>
            <person name="Salamov A."/>
            <person name="Terry A."/>
            <person name="Yamada T."/>
            <person name="Dunigan D.D."/>
            <person name="Grigoriev I.V."/>
            <person name="Claverie J.M."/>
            <person name="Van Etten J.L."/>
        </authorList>
    </citation>
    <scope>NUCLEOTIDE SEQUENCE [LARGE SCALE GENOMIC DNA]</scope>
    <source>
        <strain evidence="7 8">NC64A</strain>
    </source>
</reference>
<dbReference type="OMA" id="MCLSVET"/>
<evidence type="ECO:0000313" key="7">
    <source>
        <dbReference type="EMBL" id="EFN55133.1"/>
    </source>
</evidence>
<name>E1ZFH2_CHLVA</name>
<dbReference type="PANTHER" id="PTHR32086:SF0">
    <property type="entry name" value="FANCONI ANEMIA GROUP D2 PROTEIN"/>
    <property type="match status" value="1"/>
</dbReference>
<dbReference type="GO" id="GO:0000793">
    <property type="term" value="C:condensed chromosome"/>
    <property type="evidence" value="ECO:0007669"/>
    <property type="project" value="TreeGrafter"/>
</dbReference>
<dbReference type="eggNOG" id="KOG4712">
    <property type="taxonomic scope" value="Eukaryota"/>
</dbReference>
<keyword evidence="2" id="KW-1017">Isopeptide bond</keyword>
<evidence type="ECO:0000256" key="3">
    <source>
        <dbReference type="ARBA" id="ARBA00022843"/>
    </source>
</evidence>
<feature type="region of interest" description="Disordered" evidence="6">
    <location>
        <begin position="1"/>
        <end position="35"/>
    </location>
</feature>
<feature type="compositionally biased region" description="Acidic residues" evidence="6">
    <location>
        <begin position="1528"/>
        <end position="1559"/>
    </location>
</feature>
<dbReference type="OrthoDB" id="509626at2759"/>
<protein>
    <recommendedName>
        <fullName evidence="9">Fanconi anemia group D2 protein</fullName>
    </recommendedName>
</protein>
<keyword evidence="3" id="KW-0832">Ubl conjugation</keyword>
<feature type="region of interest" description="Disordered" evidence="6">
    <location>
        <begin position="1520"/>
        <end position="1559"/>
    </location>
</feature>
<keyword evidence="8" id="KW-1185">Reference proteome</keyword>
<dbReference type="FunCoup" id="E1ZFH2">
    <property type="interactions" value="1005"/>
</dbReference>
<dbReference type="PANTHER" id="PTHR32086">
    <property type="entry name" value="FANCONI ANEMIA GROUP D2 PROTEIN"/>
    <property type="match status" value="1"/>
</dbReference>
<keyword evidence="4" id="KW-0539">Nucleus</keyword>
<evidence type="ECO:0000256" key="6">
    <source>
        <dbReference type="SAM" id="MobiDB-lite"/>
    </source>
</evidence>
<evidence type="ECO:0000256" key="5">
    <source>
        <dbReference type="ARBA" id="ARBA00093456"/>
    </source>
</evidence>
<dbReference type="InterPro" id="IPR016024">
    <property type="entry name" value="ARM-type_fold"/>
</dbReference>
<dbReference type="RefSeq" id="XP_005847235.1">
    <property type="nucleotide sequence ID" value="XM_005847173.1"/>
</dbReference>
<dbReference type="SUPFAM" id="SSF48371">
    <property type="entry name" value="ARM repeat"/>
    <property type="match status" value="1"/>
</dbReference>
<evidence type="ECO:0008006" key="9">
    <source>
        <dbReference type="Google" id="ProtNLM"/>
    </source>
</evidence>
<dbReference type="GO" id="GO:0031573">
    <property type="term" value="P:mitotic intra-S DNA damage checkpoint signaling"/>
    <property type="evidence" value="ECO:0007669"/>
    <property type="project" value="TreeGrafter"/>
</dbReference>
<organism evidence="8">
    <name type="scientific">Chlorella variabilis</name>
    <name type="common">Green alga</name>
    <dbReference type="NCBI Taxonomy" id="554065"/>
    <lineage>
        <taxon>Eukaryota</taxon>
        <taxon>Viridiplantae</taxon>
        <taxon>Chlorophyta</taxon>
        <taxon>core chlorophytes</taxon>
        <taxon>Trebouxiophyceae</taxon>
        <taxon>Chlorellales</taxon>
        <taxon>Chlorellaceae</taxon>
        <taxon>Chlorella clade</taxon>
        <taxon>Chlorella</taxon>
    </lineage>
</organism>
<dbReference type="KEGG" id="cvr:CHLNCDRAFT_57924"/>
<dbReference type="EMBL" id="GL433845">
    <property type="protein sequence ID" value="EFN55133.1"/>
    <property type="molecule type" value="Genomic_DNA"/>
</dbReference>
<evidence type="ECO:0000256" key="4">
    <source>
        <dbReference type="ARBA" id="ARBA00023242"/>
    </source>
</evidence>
<comment type="subcellular location">
    <subcellularLocation>
        <location evidence="1">Nucleus</location>
    </subcellularLocation>
</comment>
<accession>E1ZFH2</accession>
<dbReference type="GO" id="GO:0036297">
    <property type="term" value="P:interstrand cross-link repair"/>
    <property type="evidence" value="ECO:0007669"/>
    <property type="project" value="TreeGrafter"/>
</dbReference>
<evidence type="ECO:0000313" key="8">
    <source>
        <dbReference type="Proteomes" id="UP000008141"/>
    </source>
</evidence>
<dbReference type="InterPro" id="IPR029448">
    <property type="entry name" value="FANCD2"/>
</dbReference>
<proteinExistence type="inferred from homology"/>
<dbReference type="GO" id="GO:0070182">
    <property type="term" value="F:DNA polymerase binding"/>
    <property type="evidence" value="ECO:0007669"/>
    <property type="project" value="TreeGrafter"/>
</dbReference>
<dbReference type="Pfam" id="PF14631">
    <property type="entry name" value="FancD2"/>
    <property type="match status" value="2"/>
</dbReference>
<dbReference type="GeneID" id="17354851"/>